<dbReference type="EMBL" id="KV417503">
    <property type="protein sequence ID" value="KZP28395.1"/>
    <property type="molecule type" value="Genomic_DNA"/>
</dbReference>
<reference evidence="2 3" key="1">
    <citation type="journal article" date="2016" name="Mol. Biol. Evol.">
        <title>Comparative Genomics of Early-Diverging Mushroom-Forming Fungi Provides Insights into the Origins of Lignocellulose Decay Capabilities.</title>
        <authorList>
            <person name="Nagy L.G."/>
            <person name="Riley R."/>
            <person name="Tritt A."/>
            <person name="Adam C."/>
            <person name="Daum C."/>
            <person name="Floudas D."/>
            <person name="Sun H."/>
            <person name="Yadav J.S."/>
            <person name="Pangilinan J."/>
            <person name="Larsson K.H."/>
            <person name="Matsuura K."/>
            <person name="Barry K."/>
            <person name="Labutti K."/>
            <person name="Kuo R."/>
            <person name="Ohm R.A."/>
            <person name="Bhattacharya S.S."/>
            <person name="Shirouzu T."/>
            <person name="Yoshinaga Y."/>
            <person name="Martin F.M."/>
            <person name="Grigoriev I.V."/>
            <person name="Hibbett D.S."/>
        </authorList>
    </citation>
    <scope>NUCLEOTIDE SEQUENCE [LARGE SCALE GENOMIC DNA]</scope>
    <source>
        <strain evidence="2 3">CBS 109695</strain>
    </source>
</reference>
<proteinExistence type="predicted"/>
<feature type="compositionally biased region" description="Basic and acidic residues" evidence="1">
    <location>
        <begin position="198"/>
        <end position="212"/>
    </location>
</feature>
<dbReference type="AlphaFoldDB" id="A0A166RLC2"/>
<feature type="region of interest" description="Disordered" evidence="1">
    <location>
        <begin position="111"/>
        <end position="138"/>
    </location>
</feature>
<sequence length="339" mass="38095">MQLPQAATKILTELLERNGYRDPPRAEKEEALNKIHTFPGCENYTLSKLSGWLYRRRAKPEQAAPVIPTTITPDIDLLLNALFHYSPPSTATINLWDDVCTWLRNKRATSTLPQPAAMSTGSQGSEPRPRAPARKEVPPNVLTPAVLASVAYSRDWPYQPFAAPSSMSSSPVPNLAVKREMLSPPFQHNIPSLVHVQESRHRVDERLTRESGKAIQRMPSGSHDQQLRPRTPIRQPSPRPAPYTTPLPRPPRIQRLQWQRQQQQRRHYQWQHTETPMSMSMVDAGPSTQPLKFFTRDAGAPIEGRPRTARRRDPEPMSPVSSASPKPSHRSASPSPSAG</sequence>
<name>A0A166RLC2_9AGAM</name>
<feature type="compositionally biased region" description="Pro residues" evidence="1">
    <location>
        <begin position="235"/>
        <end position="251"/>
    </location>
</feature>
<protein>
    <submittedName>
        <fullName evidence="2">Uncharacterized protein</fullName>
    </submittedName>
</protein>
<feature type="region of interest" description="Disordered" evidence="1">
    <location>
        <begin position="278"/>
        <end position="339"/>
    </location>
</feature>
<evidence type="ECO:0000256" key="1">
    <source>
        <dbReference type="SAM" id="MobiDB-lite"/>
    </source>
</evidence>
<evidence type="ECO:0000313" key="2">
    <source>
        <dbReference type="EMBL" id="KZP28395.1"/>
    </source>
</evidence>
<feature type="compositionally biased region" description="Basic and acidic residues" evidence="1">
    <location>
        <begin position="127"/>
        <end position="137"/>
    </location>
</feature>
<organism evidence="2 3">
    <name type="scientific">Athelia psychrophila</name>
    <dbReference type="NCBI Taxonomy" id="1759441"/>
    <lineage>
        <taxon>Eukaryota</taxon>
        <taxon>Fungi</taxon>
        <taxon>Dikarya</taxon>
        <taxon>Basidiomycota</taxon>
        <taxon>Agaricomycotina</taxon>
        <taxon>Agaricomycetes</taxon>
        <taxon>Agaricomycetidae</taxon>
        <taxon>Atheliales</taxon>
        <taxon>Atheliaceae</taxon>
        <taxon>Athelia</taxon>
    </lineage>
</organism>
<feature type="compositionally biased region" description="Polar residues" evidence="1">
    <location>
        <begin position="111"/>
        <end position="125"/>
    </location>
</feature>
<keyword evidence="3" id="KW-1185">Reference proteome</keyword>
<feature type="region of interest" description="Disordered" evidence="1">
    <location>
        <begin position="198"/>
        <end position="251"/>
    </location>
</feature>
<dbReference type="Proteomes" id="UP000076532">
    <property type="component" value="Unassembled WGS sequence"/>
</dbReference>
<evidence type="ECO:0000313" key="3">
    <source>
        <dbReference type="Proteomes" id="UP000076532"/>
    </source>
</evidence>
<accession>A0A166RLC2</accession>
<gene>
    <name evidence="2" type="ORF">FIBSPDRAFT_852536</name>
</gene>
<feature type="compositionally biased region" description="Low complexity" evidence="1">
    <location>
        <begin position="321"/>
        <end position="339"/>
    </location>
</feature>